<accession>A0ABM8WJL8</accession>
<gene>
    <name evidence="2" type="ORF">LMG21510_00791</name>
</gene>
<dbReference type="InterPro" id="IPR001543">
    <property type="entry name" value="FliN-like_C"/>
</dbReference>
<dbReference type="Gene3D" id="2.30.330.10">
    <property type="entry name" value="SpoA-like"/>
    <property type="match status" value="1"/>
</dbReference>
<dbReference type="InterPro" id="IPR036429">
    <property type="entry name" value="SpoA-like_sf"/>
</dbReference>
<keyword evidence="3" id="KW-1185">Reference proteome</keyword>
<dbReference type="NCBIfam" id="TIGR02551">
    <property type="entry name" value="SpaO_YscQ"/>
    <property type="match status" value="1"/>
</dbReference>
<proteinExistence type="predicted"/>
<organism evidence="2 3">
    <name type="scientific">Cupriavidus respiraculi</name>
    <dbReference type="NCBI Taxonomy" id="195930"/>
    <lineage>
        <taxon>Bacteria</taxon>
        <taxon>Pseudomonadati</taxon>
        <taxon>Pseudomonadota</taxon>
        <taxon>Betaproteobacteria</taxon>
        <taxon>Burkholderiales</taxon>
        <taxon>Burkholderiaceae</taxon>
        <taxon>Cupriavidus</taxon>
    </lineage>
</organism>
<dbReference type="Proteomes" id="UP000721236">
    <property type="component" value="Unassembled WGS sequence"/>
</dbReference>
<reference evidence="2 3" key="1">
    <citation type="submission" date="2021-08" db="EMBL/GenBank/DDBJ databases">
        <authorList>
            <person name="Peeters C."/>
        </authorList>
    </citation>
    <scope>NUCLEOTIDE SEQUENCE [LARGE SCALE GENOMIC DNA]</scope>
    <source>
        <strain evidence="2 3">LMG 21510</strain>
    </source>
</reference>
<dbReference type="EMBL" id="CAJZAH010000001">
    <property type="protein sequence ID" value="CAG9167603.1"/>
    <property type="molecule type" value="Genomic_DNA"/>
</dbReference>
<sequence length="397" mass="42763">MLLDEWSSKELELARTIGAGRAVGAGTGGPTLEHMEDDPLLRPLGGARGRGGRAAAGFAEAGDDADFDPIATLDRLDTLELSGVGDDGDLLPSAYGRRAERGGGAGSVDGEWGLALDHLVCGGDGMVLSLLVDQQPARAWVDADAWCDWLRPRLPVQRVDQIPAELMPLLGEWALLPLQQHARTAGLRGLRFVGAEAGHCARVVSPTLTLLRDGTTLTLRLLDWPANWIEALAGTMEDRRAPLVVPPIPMPLAAGWVRLTRSRLRALQPGDGIVLDQALPVEAGHAWLFAERPLARLRFVHDAWRIECAYQKDHPMQDLTDTIATGEPLRDEDIVLTAVAELGRMSLSLDILRDLHAGQVLDIPHASHGRVTLTVAGQAVATGTLLRVGERLVMRVE</sequence>
<evidence type="ECO:0000313" key="3">
    <source>
        <dbReference type="Proteomes" id="UP000721236"/>
    </source>
</evidence>
<protein>
    <recommendedName>
        <fullName evidence="1">Flagellar motor switch protein FliN-like C-terminal domain-containing protein</fullName>
    </recommendedName>
</protein>
<evidence type="ECO:0000313" key="2">
    <source>
        <dbReference type="EMBL" id="CAG9167603.1"/>
    </source>
</evidence>
<dbReference type="InterPro" id="IPR013385">
    <property type="entry name" value="T3SS_SpaO/YscQ/SpaO"/>
</dbReference>
<feature type="domain" description="Flagellar motor switch protein FliN-like C-terminal" evidence="1">
    <location>
        <begin position="333"/>
        <end position="397"/>
    </location>
</feature>
<evidence type="ECO:0000259" key="1">
    <source>
        <dbReference type="Pfam" id="PF01052"/>
    </source>
</evidence>
<dbReference type="Pfam" id="PF01052">
    <property type="entry name" value="FliMN_C"/>
    <property type="match status" value="1"/>
</dbReference>
<comment type="caution">
    <text evidence="2">The sequence shown here is derived from an EMBL/GenBank/DDBJ whole genome shotgun (WGS) entry which is preliminary data.</text>
</comment>
<dbReference type="RefSeq" id="WP_224039793.1">
    <property type="nucleotide sequence ID" value="NZ_CAJZAH010000001.1"/>
</dbReference>
<dbReference type="SUPFAM" id="SSF101801">
    <property type="entry name" value="Surface presentation of antigens (SPOA)"/>
    <property type="match status" value="1"/>
</dbReference>
<name>A0ABM8WJL8_9BURK</name>